<accession>A0ABU7LAT1</accession>
<dbReference type="Proteomes" id="UP001336020">
    <property type="component" value="Unassembled WGS sequence"/>
</dbReference>
<dbReference type="EMBL" id="JAUTXY010000005">
    <property type="protein sequence ID" value="MEE2058652.1"/>
    <property type="molecule type" value="Genomic_DNA"/>
</dbReference>
<protein>
    <recommendedName>
        <fullName evidence="3">RES domain-containing protein</fullName>
    </recommendedName>
</protein>
<evidence type="ECO:0008006" key="3">
    <source>
        <dbReference type="Google" id="ProtNLM"/>
    </source>
</evidence>
<organism evidence="1 2">
    <name type="scientific">Rhodococcus artemisiae</name>
    <dbReference type="NCBI Taxonomy" id="714159"/>
    <lineage>
        <taxon>Bacteria</taxon>
        <taxon>Bacillati</taxon>
        <taxon>Actinomycetota</taxon>
        <taxon>Actinomycetes</taxon>
        <taxon>Mycobacteriales</taxon>
        <taxon>Nocardiaceae</taxon>
        <taxon>Rhodococcus</taxon>
    </lineage>
</organism>
<name>A0ABU7LAT1_9NOCA</name>
<proteinExistence type="predicted"/>
<reference evidence="1 2" key="1">
    <citation type="submission" date="2023-07" db="EMBL/GenBank/DDBJ databases">
        <authorList>
            <person name="Girao M."/>
            <person name="Carvalho M.F."/>
        </authorList>
    </citation>
    <scope>NUCLEOTIDE SEQUENCE [LARGE SCALE GENOMIC DNA]</scope>
    <source>
        <strain evidence="1 2">YIM65754</strain>
    </source>
</reference>
<dbReference type="RefSeq" id="WP_330133885.1">
    <property type="nucleotide sequence ID" value="NZ_JAUTXY010000005.1"/>
</dbReference>
<sequence>MAPATSHFDELSAIRETVGEALSTTGVISADFAADRPLSTLTVSHAHRLADTCADEAADFGLTRELSSMTPYAVPQEWAAAFDADFAGIRYQTRSTTGPNPNAIGLFGEAGEADWPTDPSPKPLTAAARRCGFIVADPPRSVRIVSPPGS</sequence>
<gene>
    <name evidence="1" type="ORF">Q7514_14100</name>
</gene>
<evidence type="ECO:0000313" key="2">
    <source>
        <dbReference type="Proteomes" id="UP001336020"/>
    </source>
</evidence>
<keyword evidence="2" id="KW-1185">Reference proteome</keyword>
<comment type="caution">
    <text evidence="1">The sequence shown here is derived from an EMBL/GenBank/DDBJ whole genome shotgun (WGS) entry which is preliminary data.</text>
</comment>
<evidence type="ECO:0000313" key="1">
    <source>
        <dbReference type="EMBL" id="MEE2058652.1"/>
    </source>
</evidence>